<protein>
    <submittedName>
        <fullName evidence="2">Uncharacterized protein</fullName>
    </submittedName>
</protein>
<feature type="compositionally biased region" description="Acidic residues" evidence="1">
    <location>
        <begin position="109"/>
        <end position="121"/>
    </location>
</feature>
<sequence>MDFRDLVDRGLVSRSLSGWVQESEEVGKQCELCVHDSLDCSTCDPTLGEWRPELALGARVGDSADLANVVRDQVLGQLDATTGGNLVTRRIHNPAVNYTSQSIALRNEDEAEESDDEFTSA</sequence>
<feature type="region of interest" description="Disordered" evidence="1">
    <location>
        <begin position="102"/>
        <end position="121"/>
    </location>
</feature>
<keyword evidence="3" id="KW-1185">Reference proteome</keyword>
<gene>
    <name evidence="2" type="ORF">Scep_002585</name>
</gene>
<reference evidence="2 3" key="1">
    <citation type="submission" date="2024-01" db="EMBL/GenBank/DDBJ databases">
        <title>Genome assemblies of Stephania.</title>
        <authorList>
            <person name="Yang L."/>
        </authorList>
    </citation>
    <scope>NUCLEOTIDE SEQUENCE [LARGE SCALE GENOMIC DNA]</scope>
    <source>
        <strain evidence="2">JXDWG</strain>
        <tissue evidence="2">Leaf</tissue>
    </source>
</reference>
<name>A0AAP0Q621_9MAGN</name>
<evidence type="ECO:0000256" key="1">
    <source>
        <dbReference type="SAM" id="MobiDB-lite"/>
    </source>
</evidence>
<organism evidence="2 3">
    <name type="scientific">Stephania cephalantha</name>
    <dbReference type="NCBI Taxonomy" id="152367"/>
    <lineage>
        <taxon>Eukaryota</taxon>
        <taxon>Viridiplantae</taxon>
        <taxon>Streptophyta</taxon>
        <taxon>Embryophyta</taxon>
        <taxon>Tracheophyta</taxon>
        <taxon>Spermatophyta</taxon>
        <taxon>Magnoliopsida</taxon>
        <taxon>Ranunculales</taxon>
        <taxon>Menispermaceae</taxon>
        <taxon>Menispermoideae</taxon>
        <taxon>Cissampelideae</taxon>
        <taxon>Stephania</taxon>
    </lineage>
</organism>
<evidence type="ECO:0000313" key="2">
    <source>
        <dbReference type="EMBL" id="KAK9167394.1"/>
    </source>
</evidence>
<comment type="caution">
    <text evidence="2">The sequence shown here is derived from an EMBL/GenBank/DDBJ whole genome shotgun (WGS) entry which is preliminary data.</text>
</comment>
<dbReference type="AlphaFoldDB" id="A0AAP0Q621"/>
<dbReference type="EMBL" id="JBBNAG010000001">
    <property type="protein sequence ID" value="KAK9167394.1"/>
    <property type="molecule type" value="Genomic_DNA"/>
</dbReference>
<accession>A0AAP0Q621</accession>
<evidence type="ECO:0000313" key="3">
    <source>
        <dbReference type="Proteomes" id="UP001419268"/>
    </source>
</evidence>
<proteinExistence type="predicted"/>
<dbReference type="Proteomes" id="UP001419268">
    <property type="component" value="Unassembled WGS sequence"/>
</dbReference>